<dbReference type="SUPFAM" id="SSF52172">
    <property type="entry name" value="CheY-like"/>
    <property type="match status" value="1"/>
</dbReference>
<dbReference type="RefSeq" id="WP_341694654.1">
    <property type="nucleotide sequence ID" value="NZ_JBBYHS010000025.1"/>
</dbReference>
<dbReference type="InterPro" id="IPR011006">
    <property type="entry name" value="CheY-like_superfamily"/>
</dbReference>
<dbReference type="Proteomes" id="UP001485226">
    <property type="component" value="Unassembled WGS sequence"/>
</dbReference>
<comment type="caution">
    <text evidence="1">The sequence shown here is derived from an EMBL/GenBank/DDBJ whole genome shotgun (WGS) entry which is preliminary data.</text>
</comment>
<evidence type="ECO:0000313" key="1">
    <source>
        <dbReference type="EMBL" id="MEL1255929.1"/>
    </source>
</evidence>
<sequence>MNKKGPILLIEENKENRSLFEHIISDLGLKNSLLCFNTFLEARNHIVSKKIMPFLLFSNVLHFGENSIKSNYSKDMCLKMKCPCLFFSILFTQFFVIDTYSSPPKSYFITPCNEDKFKQVINSVIDYWSLEKSNEEYRLKWRNKSKIL</sequence>
<proteinExistence type="predicted"/>
<protein>
    <recommendedName>
        <fullName evidence="3">Response regulator receiver domain-containing protein</fullName>
    </recommendedName>
</protein>
<evidence type="ECO:0008006" key="3">
    <source>
        <dbReference type="Google" id="ProtNLM"/>
    </source>
</evidence>
<accession>A0ABU9IU10</accession>
<keyword evidence="2" id="KW-1185">Reference proteome</keyword>
<organism evidence="1 2">
    <name type="scientific">Flavobacterium calami</name>
    <dbReference type="NCBI Taxonomy" id="3139144"/>
    <lineage>
        <taxon>Bacteria</taxon>
        <taxon>Pseudomonadati</taxon>
        <taxon>Bacteroidota</taxon>
        <taxon>Flavobacteriia</taxon>
        <taxon>Flavobacteriales</taxon>
        <taxon>Flavobacteriaceae</taxon>
        <taxon>Flavobacterium</taxon>
    </lineage>
</organism>
<name>A0ABU9IU10_9FLAO</name>
<reference evidence="1 2" key="1">
    <citation type="submission" date="2024-04" db="EMBL/GenBank/DDBJ databases">
        <title>Flavobacterium sp. DGU38 16S ribosomal RNA gene Genome sequencing and assembly.</title>
        <authorList>
            <person name="Park S."/>
        </authorList>
    </citation>
    <scope>NUCLEOTIDE SEQUENCE [LARGE SCALE GENOMIC DNA]</scope>
    <source>
        <strain evidence="1 2">DGU38</strain>
    </source>
</reference>
<gene>
    <name evidence="1" type="ORF">AAEO57_19205</name>
</gene>
<dbReference type="EMBL" id="JBBYHS010000025">
    <property type="protein sequence ID" value="MEL1255929.1"/>
    <property type="molecule type" value="Genomic_DNA"/>
</dbReference>
<evidence type="ECO:0000313" key="2">
    <source>
        <dbReference type="Proteomes" id="UP001485226"/>
    </source>
</evidence>